<evidence type="ECO:0000313" key="2">
    <source>
        <dbReference type="Proteomes" id="UP000023152"/>
    </source>
</evidence>
<protein>
    <submittedName>
        <fullName evidence="1">Uncharacterized protein</fullName>
    </submittedName>
</protein>
<dbReference type="EMBL" id="ASPP01050055">
    <property type="protein sequence ID" value="ETN97333.1"/>
    <property type="molecule type" value="Genomic_DNA"/>
</dbReference>
<accession>X6L7L3</accession>
<comment type="caution">
    <text evidence="1">The sequence shown here is derived from an EMBL/GenBank/DDBJ whole genome shotgun (WGS) entry which is preliminary data.</text>
</comment>
<evidence type="ECO:0000313" key="1">
    <source>
        <dbReference type="EMBL" id="ETN97333.1"/>
    </source>
</evidence>
<organism evidence="1 2">
    <name type="scientific">Reticulomyxa filosa</name>
    <dbReference type="NCBI Taxonomy" id="46433"/>
    <lineage>
        <taxon>Eukaryota</taxon>
        <taxon>Sar</taxon>
        <taxon>Rhizaria</taxon>
        <taxon>Retaria</taxon>
        <taxon>Foraminifera</taxon>
        <taxon>Monothalamids</taxon>
        <taxon>Reticulomyxidae</taxon>
        <taxon>Reticulomyxa</taxon>
    </lineage>
</organism>
<sequence length="172" mass="20422">MRRVINIYSCDVSWILPLGSEYEILFVRSFVFGSEADHRRRKEWNAEIEDENEHTQTILLTSAEYNHFVERSIHVSTIFDYAIDLNVIYVILNYGGMDDNGATYELLEFQEWKHTKNKKQFMENRCCNNYLNLFCIFLSETNLFGMKKTDIQLAIMFTVTFGLPFVEKDKKR</sequence>
<dbReference type="AlphaFoldDB" id="X6L7L3"/>
<reference evidence="1 2" key="1">
    <citation type="journal article" date="2013" name="Curr. Biol.">
        <title>The Genome of the Foraminiferan Reticulomyxa filosa.</title>
        <authorList>
            <person name="Glockner G."/>
            <person name="Hulsmann N."/>
            <person name="Schleicher M."/>
            <person name="Noegel A.A."/>
            <person name="Eichinger L."/>
            <person name="Gallinger C."/>
            <person name="Pawlowski J."/>
            <person name="Sierra R."/>
            <person name="Euteneuer U."/>
            <person name="Pillet L."/>
            <person name="Moustafa A."/>
            <person name="Platzer M."/>
            <person name="Groth M."/>
            <person name="Szafranski K."/>
            <person name="Schliwa M."/>
        </authorList>
    </citation>
    <scope>NUCLEOTIDE SEQUENCE [LARGE SCALE GENOMIC DNA]</scope>
</reference>
<dbReference type="Proteomes" id="UP000023152">
    <property type="component" value="Unassembled WGS sequence"/>
</dbReference>
<keyword evidence="2" id="KW-1185">Reference proteome</keyword>
<proteinExistence type="predicted"/>
<gene>
    <name evidence="1" type="ORF">RFI_40198</name>
</gene>
<name>X6L7L3_RETFI</name>